<dbReference type="InterPro" id="IPR025354">
    <property type="entry name" value="DUF4258"/>
</dbReference>
<dbReference type="OrthoDB" id="964236at2"/>
<protein>
    <submittedName>
        <fullName evidence="1">Uncharacterized protein DUF4258</fullName>
    </submittedName>
</protein>
<dbReference type="Pfam" id="PF14076">
    <property type="entry name" value="DUF4258"/>
    <property type="match status" value="1"/>
</dbReference>
<gene>
    <name evidence="1" type="ORF">LZ11_00909</name>
</gene>
<evidence type="ECO:0000313" key="2">
    <source>
        <dbReference type="Proteomes" id="UP000322294"/>
    </source>
</evidence>
<organism evidence="1 2">
    <name type="scientific">Thermosediminibacter litoriperuensis</name>
    <dbReference type="NCBI Taxonomy" id="291989"/>
    <lineage>
        <taxon>Bacteria</taxon>
        <taxon>Bacillati</taxon>
        <taxon>Bacillota</taxon>
        <taxon>Clostridia</taxon>
        <taxon>Thermosediminibacterales</taxon>
        <taxon>Thermosediminibacteraceae</taxon>
        <taxon>Thermosediminibacter</taxon>
    </lineage>
</organism>
<sequence length="104" mass="11982">MGEFDIKIIKKLILKGKWLLSDHALERLIERNLKVVDVLTSILNGEILEDYPEDPRGHSVLILGRKDETYIHTVCGLKDDYLIIITAYIPEPPKWVDERTRGGK</sequence>
<comment type="caution">
    <text evidence="1">The sequence shown here is derived from an EMBL/GenBank/DDBJ whole genome shotgun (WGS) entry which is preliminary data.</text>
</comment>
<keyword evidence="2" id="KW-1185">Reference proteome</keyword>
<dbReference type="EMBL" id="VNHO01000007">
    <property type="protein sequence ID" value="TYP56846.1"/>
    <property type="molecule type" value="Genomic_DNA"/>
</dbReference>
<dbReference type="AlphaFoldDB" id="A0A5S5AVC5"/>
<evidence type="ECO:0000313" key="1">
    <source>
        <dbReference type="EMBL" id="TYP56846.1"/>
    </source>
</evidence>
<proteinExistence type="predicted"/>
<reference evidence="1 2" key="1">
    <citation type="submission" date="2019-07" db="EMBL/GenBank/DDBJ databases">
        <title>Genomic Encyclopedia of Type Strains, Phase I: the one thousand microbial genomes (KMG-I) project.</title>
        <authorList>
            <person name="Kyrpides N."/>
        </authorList>
    </citation>
    <scope>NUCLEOTIDE SEQUENCE [LARGE SCALE GENOMIC DNA]</scope>
    <source>
        <strain evidence="1 2">DSM 16647</strain>
    </source>
</reference>
<name>A0A5S5AVC5_9FIRM</name>
<accession>A0A5S5AVC5</accession>
<dbReference type="RefSeq" id="WP_148866697.1">
    <property type="nucleotide sequence ID" value="NZ_VNHO01000007.1"/>
</dbReference>
<dbReference type="Proteomes" id="UP000322294">
    <property type="component" value="Unassembled WGS sequence"/>
</dbReference>